<name>E4UTQ5_ARTGP</name>
<dbReference type="RefSeq" id="XP_003174378.1">
    <property type="nucleotide sequence ID" value="XM_003174330.1"/>
</dbReference>
<dbReference type="VEuPathDB" id="FungiDB:MGYG_04550"/>
<organism evidence="3">
    <name type="scientific">Arthroderma gypseum (strain ATCC MYA-4604 / CBS 118893)</name>
    <name type="common">Microsporum gypseum</name>
    <dbReference type="NCBI Taxonomy" id="535722"/>
    <lineage>
        <taxon>Eukaryota</taxon>
        <taxon>Fungi</taxon>
        <taxon>Dikarya</taxon>
        <taxon>Ascomycota</taxon>
        <taxon>Pezizomycotina</taxon>
        <taxon>Eurotiomycetes</taxon>
        <taxon>Eurotiomycetidae</taxon>
        <taxon>Onygenales</taxon>
        <taxon>Arthrodermataceae</taxon>
        <taxon>Nannizzia</taxon>
    </lineage>
</organism>
<reference evidence="3" key="1">
    <citation type="journal article" date="2012" name="MBio">
        <title>Comparative genome analysis of Trichophyton rubrum and related dermatophytes reveals candidate genes involved in infection.</title>
        <authorList>
            <person name="Martinez D.A."/>
            <person name="Oliver B.G."/>
            <person name="Graeser Y."/>
            <person name="Goldberg J.M."/>
            <person name="Li W."/>
            <person name="Martinez-Rossi N.M."/>
            <person name="Monod M."/>
            <person name="Shelest E."/>
            <person name="Barton R.C."/>
            <person name="Birch E."/>
            <person name="Brakhage A.A."/>
            <person name="Chen Z."/>
            <person name="Gurr S.J."/>
            <person name="Heiman D."/>
            <person name="Heitman J."/>
            <person name="Kosti I."/>
            <person name="Rossi A."/>
            <person name="Saif S."/>
            <person name="Samalova M."/>
            <person name="Saunders C.W."/>
            <person name="Shea T."/>
            <person name="Summerbell R.C."/>
            <person name="Xu J."/>
            <person name="Young S."/>
            <person name="Zeng Q."/>
            <person name="Birren B.W."/>
            <person name="Cuomo C.A."/>
            <person name="White T.C."/>
        </authorList>
    </citation>
    <scope>NUCLEOTIDE SEQUENCE [LARGE SCALE GENOMIC DNA]</scope>
    <source>
        <strain evidence="3">ATCC MYA-4604 / CBS 118893</strain>
    </source>
</reference>
<dbReference type="Proteomes" id="UP000002669">
    <property type="component" value="Unassembled WGS sequence"/>
</dbReference>
<gene>
    <name evidence="2" type="ORF">MGYG_04550</name>
</gene>
<dbReference type="EMBL" id="DS989824">
    <property type="protein sequence ID" value="EFR01548.1"/>
    <property type="molecule type" value="Genomic_DNA"/>
</dbReference>
<evidence type="ECO:0000313" key="2">
    <source>
        <dbReference type="EMBL" id="EFR01548.1"/>
    </source>
</evidence>
<evidence type="ECO:0000256" key="1">
    <source>
        <dbReference type="SAM" id="MobiDB-lite"/>
    </source>
</evidence>
<feature type="region of interest" description="Disordered" evidence="1">
    <location>
        <begin position="21"/>
        <end position="100"/>
    </location>
</feature>
<sequence>MDDLVDIPKQVFSASRKVMPLATGKNEDGSEYHAPLSYRPSPNQRQENHLYHQEQGATPYGPDILQNQTNLGQYLKGKPWNDRRDKRRNLQCGKKRGDGY</sequence>
<dbReference type="InParanoid" id="E4UTQ5"/>
<proteinExistence type="predicted"/>
<dbReference type="GeneID" id="10029672"/>
<dbReference type="AlphaFoldDB" id="E4UTQ5"/>
<protein>
    <submittedName>
        <fullName evidence="2">Uncharacterized protein</fullName>
    </submittedName>
</protein>
<evidence type="ECO:0000313" key="3">
    <source>
        <dbReference type="Proteomes" id="UP000002669"/>
    </source>
</evidence>
<dbReference type="HOGENOM" id="CLU_2305395_0_0_1"/>
<accession>E4UTQ5</accession>
<keyword evidence="3" id="KW-1185">Reference proteome</keyword>